<accession>A0A0A9BLZ7</accession>
<dbReference type="AlphaFoldDB" id="A0A0A9BLZ7"/>
<reference evidence="1" key="1">
    <citation type="submission" date="2014-09" db="EMBL/GenBank/DDBJ databases">
        <authorList>
            <person name="Magalhaes I.L.F."/>
            <person name="Oliveira U."/>
            <person name="Santos F.R."/>
            <person name="Vidigal T.H.D.A."/>
            <person name="Brescovit A.D."/>
            <person name="Santos A.J."/>
        </authorList>
    </citation>
    <scope>NUCLEOTIDE SEQUENCE</scope>
    <source>
        <tissue evidence="1">Shoot tissue taken approximately 20 cm above the soil surface</tissue>
    </source>
</reference>
<evidence type="ECO:0000313" key="1">
    <source>
        <dbReference type="EMBL" id="JAD63158.1"/>
    </source>
</evidence>
<sequence>MTMARTFTAQLLTLISQFQCHMSILMFKSSSIQNAVRSQYI</sequence>
<proteinExistence type="predicted"/>
<reference evidence="1" key="2">
    <citation type="journal article" date="2015" name="Data Brief">
        <title>Shoot transcriptome of the giant reed, Arundo donax.</title>
        <authorList>
            <person name="Barrero R.A."/>
            <person name="Guerrero F.D."/>
            <person name="Moolhuijzen P."/>
            <person name="Goolsby J.A."/>
            <person name="Tidwell J."/>
            <person name="Bellgard S.E."/>
            <person name="Bellgard M.I."/>
        </authorList>
    </citation>
    <scope>NUCLEOTIDE SEQUENCE</scope>
    <source>
        <tissue evidence="1">Shoot tissue taken approximately 20 cm above the soil surface</tissue>
    </source>
</reference>
<dbReference type="EMBL" id="GBRH01234737">
    <property type="protein sequence ID" value="JAD63158.1"/>
    <property type="molecule type" value="Transcribed_RNA"/>
</dbReference>
<name>A0A0A9BLZ7_ARUDO</name>
<protein>
    <submittedName>
        <fullName evidence="1">Uncharacterized protein</fullName>
    </submittedName>
</protein>
<organism evidence="1">
    <name type="scientific">Arundo donax</name>
    <name type="common">Giant reed</name>
    <name type="synonym">Donax arundinaceus</name>
    <dbReference type="NCBI Taxonomy" id="35708"/>
    <lineage>
        <taxon>Eukaryota</taxon>
        <taxon>Viridiplantae</taxon>
        <taxon>Streptophyta</taxon>
        <taxon>Embryophyta</taxon>
        <taxon>Tracheophyta</taxon>
        <taxon>Spermatophyta</taxon>
        <taxon>Magnoliopsida</taxon>
        <taxon>Liliopsida</taxon>
        <taxon>Poales</taxon>
        <taxon>Poaceae</taxon>
        <taxon>PACMAD clade</taxon>
        <taxon>Arundinoideae</taxon>
        <taxon>Arundineae</taxon>
        <taxon>Arundo</taxon>
    </lineage>
</organism>